<protein>
    <submittedName>
        <fullName evidence="2">PHF20L1 isoform 4</fullName>
    </submittedName>
</protein>
<comment type="caution">
    <text evidence="2">The sequence shown here is derived from an EMBL/GenBank/DDBJ whole genome shotgun (WGS) entry which is preliminary data.</text>
</comment>
<dbReference type="EMBL" id="NBAG03000372">
    <property type="protein sequence ID" value="PNI33622.1"/>
    <property type="molecule type" value="Genomic_DNA"/>
</dbReference>
<evidence type="ECO:0000256" key="1">
    <source>
        <dbReference type="SAM" id="MobiDB-lite"/>
    </source>
</evidence>
<name>A0A2J8KF33_PANTR</name>
<feature type="compositionally biased region" description="Basic and acidic residues" evidence="1">
    <location>
        <begin position="15"/>
        <end position="24"/>
    </location>
</feature>
<evidence type="ECO:0000313" key="2">
    <source>
        <dbReference type="EMBL" id="PNI33622.1"/>
    </source>
</evidence>
<feature type="non-terminal residue" evidence="2">
    <location>
        <position position="1"/>
    </location>
</feature>
<organism evidence="2 3">
    <name type="scientific">Pan troglodytes</name>
    <name type="common">Chimpanzee</name>
    <dbReference type="NCBI Taxonomy" id="9598"/>
    <lineage>
        <taxon>Eukaryota</taxon>
        <taxon>Metazoa</taxon>
        <taxon>Chordata</taxon>
        <taxon>Craniata</taxon>
        <taxon>Vertebrata</taxon>
        <taxon>Euteleostomi</taxon>
        <taxon>Mammalia</taxon>
        <taxon>Eutheria</taxon>
        <taxon>Euarchontoglires</taxon>
        <taxon>Primates</taxon>
        <taxon>Haplorrhini</taxon>
        <taxon>Catarrhini</taxon>
        <taxon>Hominidae</taxon>
        <taxon>Pan</taxon>
    </lineage>
</organism>
<evidence type="ECO:0000313" key="3">
    <source>
        <dbReference type="Proteomes" id="UP000236370"/>
    </source>
</evidence>
<feature type="compositionally biased region" description="Low complexity" evidence="1">
    <location>
        <begin position="34"/>
        <end position="46"/>
    </location>
</feature>
<accession>A0A2J8KF33</accession>
<feature type="region of interest" description="Disordered" evidence="1">
    <location>
        <begin position="1"/>
        <end position="48"/>
    </location>
</feature>
<proteinExistence type="predicted"/>
<dbReference type="Proteomes" id="UP000236370">
    <property type="component" value="Unassembled WGS sequence"/>
</dbReference>
<sequence length="92" mass="9754">EVTAPVASDSSYHNECPRAEKEDTQMLPNPSSKAIADGRGAPAAAGISKTEKKVKLEDKSSTAFGIRSWDFSALLMKIPSYSPISLSGLPES</sequence>
<gene>
    <name evidence="2" type="ORF">CK820_G0039243</name>
</gene>
<dbReference type="AlphaFoldDB" id="A0A2J8KF33"/>
<reference evidence="2 3" key="1">
    <citation type="submission" date="2017-12" db="EMBL/GenBank/DDBJ databases">
        <title>High-resolution comparative analysis of great ape genomes.</title>
        <authorList>
            <person name="Pollen A."/>
            <person name="Hastie A."/>
            <person name="Hormozdiari F."/>
            <person name="Dougherty M."/>
            <person name="Liu R."/>
            <person name="Chaisson M."/>
            <person name="Hoppe E."/>
            <person name="Hill C."/>
            <person name="Pang A."/>
            <person name="Hillier L."/>
            <person name="Baker C."/>
            <person name="Armstrong J."/>
            <person name="Shendure J."/>
            <person name="Paten B."/>
            <person name="Wilson R."/>
            <person name="Chao H."/>
            <person name="Schneider V."/>
            <person name="Ventura M."/>
            <person name="Kronenberg Z."/>
            <person name="Murali S."/>
            <person name="Gordon D."/>
            <person name="Cantsilieris S."/>
            <person name="Munson K."/>
            <person name="Nelson B."/>
            <person name="Raja A."/>
            <person name="Underwood J."/>
            <person name="Diekhans M."/>
            <person name="Fiddes I."/>
            <person name="Haussler D."/>
            <person name="Eichler E."/>
        </authorList>
    </citation>
    <scope>NUCLEOTIDE SEQUENCE [LARGE SCALE GENOMIC DNA]</scope>
    <source>
        <strain evidence="2">Yerkes chimp pedigree #C0471</strain>
    </source>
</reference>